<gene>
    <name evidence="3" type="ORF">KC19_4G200100</name>
</gene>
<evidence type="ECO:0000256" key="1">
    <source>
        <dbReference type="SAM" id="MobiDB-lite"/>
    </source>
</evidence>
<dbReference type="AlphaFoldDB" id="A0A8T0ID29"/>
<accession>A0A8T0ID29</accession>
<dbReference type="EMBL" id="CM026424">
    <property type="protein sequence ID" value="KAG0580796.1"/>
    <property type="molecule type" value="Genomic_DNA"/>
</dbReference>
<proteinExistence type="predicted"/>
<evidence type="ECO:0000313" key="4">
    <source>
        <dbReference type="Proteomes" id="UP000822688"/>
    </source>
</evidence>
<sequence>MDSWSSIKNVGILISLAACASPPLVTEPKLAKGPGPNFDLLHYLPNVKKGELPLELEQFPNCRCNGQAPVPLNRVHPGVAPLSSFPESKSHSATRSKALQSVENWAV</sequence>
<comment type="caution">
    <text evidence="3">The sequence shown here is derived from an EMBL/GenBank/DDBJ whole genome shotgun (WGS) entry which is preliminary data.</text>
</comment>
<reference evidence="3" key="1">
    <citation type="submission" date="2020-06" db="EMBL/GenBank/DDBJ databases">
        <title>WGS assembly of Ceratodon purpureus strain R40.</title>
        <authorList>
            <person name="Carey S.B."/>
            <person name="Jenkins J."/>
            <person name="Shu S."/>
            <person name="Lovell J.T."/>
            <person name="Sreedasyam A."/>
            <person name="Maumus F."/>
            <person name="Tiley G.P."/>
            <person name="Fernandez-Pozo N."/>
            <person name="Barry K."/>
            <person name="Chen C."/>
            <person name="Wang M."/>
            <person name="Lipzen A."/>
            <person name="Daum C."/>
            <person name="Saski C.A."/>
            <person name="Payton A.C."/>
            <person name="Mcbreen J.C."/>
            <person name="Conrad R.E."/>
            <person name="Kollar L.M."/>
            <person name="Olsson S."/>
            <person name="Huttunen S."/>
            <person name="Landis J.B."/>
            <person name="Wickett N.J."/>
            <person name="Johnson M.G."/>
            <person name="Rensing S.A."/>
            <person name="Grimwood J."/>
            <person name="Schmutz J."/>
            <person name="Mcdaniel S.F."/>
        </authorList>
    </citation>
    <scope>NUCLEOTIDE SEQUENCE</scope>
    <source>
        <strain evidence="3">R40</strain>
    </source>
</reference>
<feature type="chain" id="PRO_5035746098" evidence="2">
    <location>
        <begin position="20"/>
        <end position="107"/>
    </location>
</feature>
<organism evidence="3 4">
    <name type="scientific">Ceratodon purpureus</name>
    <name type="common">Fire moss</name>
    <name type="synonym">Dicranum purpureum</name>
    <dbReference type="NCBI Taxonomy" id="3225"/>
    <lineage>
        <taxon>Eukaryota</taxon>
        <taxon>Viridiplantae</taxon>
        <taxon>Streptophyta</taxon>
        <taxon>Embryophyta</taxon>
        <taxon>Bryophyta</taxon>
        <taxon>Bryophytina</taxon>
        <taxon>Bryopsida</taxon>
        <taxon>Dicranidae</taxon>
        <taxon>Pseudoditrichales</taxon>
        <taxon>Ditrichaceae</taxon>
        <taxon>Ceratodon</taxon>
    </lineage>
</organism>
<name>A0A8T0ID29_CERPU</name>
<keyword evidence="2" id="KW-0732">Signal</keyword>
<evidence type="ECO:0000256" key="2">
    <source>
        <dbReference type="SAM" id="SignalP"/>
    </source>
</evidence>
<keyword evidence="4" id="KW-1185">Reference proteome</keyword>
<feature type="region of interest" description="Disordered" evidence="1">
    <location>
        <begin position="81"/>
        <end position="107"/>
    </location>
</feature>
<feature type="compositionally biased region" description="Polar residues" evidence="1">
    <location>
        <begin position="85"/>
        <end position="107"/>
    </location>
</feature>
<feature type="signal peptide" evidence="2">
    <location>
        <begin position="1"/>
        <end position="19"/>
    </location>
</feature>
<evidence type="ECO:0000313" key="3">
    <source>
        <dbReference type="EMBL" id="KAG0580796.1"/>
    </source>
</evidence>
<protein>
    <submittedName>
        <fullName evidence="3">Uncharacterized protein</fullName>
    </submittedName>
</protein>
<dbReference type="Proteomes" id="UP000822688">
    <property type="component" value="Chromosome 4"/>
</dbReference>